<dbReference type="CDD" id="cd03468">
    <property type="entry name" value="PolY_like"/>
    <property type="match status" value="1"/>
</dbReference>
<keyword evidence="5" id="KW-1185">Reference proteome</keyword>
<dbReference type="InterPro" id="IPR050356">
    <property type="entry name" value="SulA_CellDiv_inhibitor"/>
</dbReference>
<dbReference type="Gene3D" id="3.40.1170.60">
    <property type="match status" value="1"/>
</dbReference>
<dbReference type="AlphaFoldDB" id="T0HNW7"/>
<evidence type="ECO:0000313" key="4">
    <source>
        <dbReference type="EMBL" id="EQB13828.1"/>
    </source>
</evidence>
<name>T0HNW7_9SPHN</name>
<sequence length="169" mass="18073">MDGIGQTQPRRYLALGFPFLPIDRLRVARPDLWAAGEGPAVVADMVRGAMRLGCIDADGLAIGLTPGMTLADARAREPDLRVFEADPHADQDWLERLCDGCARYTPNAAPDGVDGLMLDISGCGHLWGGDDALAADVVERLERHGLRVRHAIASSPEAARALARFPGPP</sequence>
<dbReference type="PANTHER" id="PTHR35369">
    <property type="entry name" value="BLR3025 PROTEIN-RELATED"/>
    <property type="match status" value="1"/>
</dbReference>
<dbReference type="InterPro" id="IPR043502">
    <property type="entry name" value="DNA/RNA_pol_sf"/>
</dbReference>
<dbReference type="InterPro" id="IPR001126">
    <property type="entry name" value="UmuC"/>
</dbReference>
<dbReference type="Proteomes" id="UP000015531">
    <property type="component" value="Unassembled WGS sequence"/>
</dbReference>
<evidence type="ECO:0000256" key="2">
    <source>
        <dbReference type="ARBA" id="ARBA00022763"/>
    </source>
</evidence>
<dbReference type="InterPro" id="IPR043128">
    <property type="entry name" value="Rev_trsase/Diguanyl_cyclase"/>
</dbReference>
<dbReference type="SUPFAM" id="SSF56672">
    <property type="entry name" value="DNA/RNA polymerases"/>
    <property type="match status" value="1"/>
</dbReference>
<accession>T0HNW7</accession>
<feature type="non-terminal residue" evidence="4">
    <location>
        <position position="169"/>
    </location>
</feature>
<protein>
    <recommendedName>
        <fullName evidence="3">UmuC domain-containing protein</fullName>
    </recommendedName>
</protein>
<evidence type="ECO:0000259" key="3">
    <source>
        <dbReference type="Pfam" id="PF00817"/>
    </source>
</evidence>
<feature type="domain" description="UmuC" evidence="3">
    <location>
        <begin position="61"/>
        <end position="162"/>
    </location>
</feature>
<dbReference type="EMBL" id="ATDP01000093">
    <property type="protein sequence ID" value="EQB13828.1"/>
    <property type="molecule type" value="Genomic_DNA"/>
</dbReference>
<dbReference type="Gene3D" id="3.30.70.270">
    <property type="match status" value="1"/>
</dbReference>
<dbReference type="GO" id="GO:0006281">
    <property type="term" value="P:DNA repair"/>
    <property type="evidence" value="ECO:0007669"/>
    <property type="project" value="InterPro"/>
</dbReference>
<keyword evidence="2" id="KW-0227">DNA damage</keyword>
<reference evidence="4 5" key="1">
    <citation type="journal article" date="2013" name="Genome Announc.">
        <title>Draft Genome Sequence of Sphingobium lactosutens Strain DS20T, Isolated from a Hexachlorocyclohexane Dumpsite.</title>
        <authorList>
            <person name="Kumar R."/>
            <person name="Dwivedi V."/>
            <person name="Negi V."/>
            <person name="Khurana J.P."/>
            <person name="Lal R."/>
        </authorList>
    </citation>
    <scope>NUCLEOTIDE SEQUENCE [LARGE SCALE GENOMIC DNA]</scope>
    <source>
        <strain evidence="4 5">DS20</strain>
    </source>
</reference>
<gene>
    <name evidence="4" type="ORF">RLDS_14965</name>
</gene>
<dbReference type="Pfam" id="PF00817">
    <property type="entry name" value="IMS"/>
    <property type="match status" value="1"/>
</dbReference>
<proteinExistence type="inferred from homology"/>
<dbReference type="PANTHER" id="PTHR35369:SF2">
    <property type="entry name" value="BLR3025 PROTEIN"/>
    <property type="match status" value="1"/>
</dbReference>
<organism evidence="4 5">
    <name type="scientific">Sphingobium lactosutens DS20</name>
    <dbReference type="NCBI Taxonomy" id="1331060"/>
    <lineage>
        <taxon>Bacteria</taxon>
        <taxon>Pseudomonadati</taxon>
        <taxon>Pseudomonadota</taxon>
        <taxon>Alphaproteobacteria</taxon>
        <taxon>Sphingomonadales</taxon>
        <taxon>Sphingomonadaceae</taxon>
        <taxon>Sphingobium</taxon>
    </lineage>
</organism>
<comment type="caution">
    <text evidence="4">The sequence shown here is derived from an EMBL/GenBank/DDBJ whole genome shotgun (WGS) entry which is preliminary data.</text>
</comment>
<evidence type="ECO:0000313" key="5">
    <source>
        <dbReference type="Proteomes" id="UP000015531"/>
    </source>
</evidence>
<evidence type="ECO:0000256" key="1">
    <source>
        <dbReference type="ARBA" id="ARBA00010945"/>
    </source>
</evidence>
<comment type="similarity">
    <text evidence="1">Belongs to the DNA polymerase type-Y family.</text>
</comment>
<dbReference type="eggNOG" id="COG0389">
    <property type="taxonomic scope" value="Bacteria"/>
</dbReference>